<feature type="transmembrane region" description="Helical" evidence="1">
    <location>
        <begin position="303"/>
        <end position="325"/>
    </location>
</feature>
<sequence length="386" mass="44455">MLLYKPIAHKKEKLIFSLFFMIVIISQGIRGRLNSITNTSIFNYHLIPIILIILMFIKRSNKVSKKNFILIFSIIGFIVIGFIANRYSISQLIRTTIGFILPLLMLLINYKDVDTNYLLPKILKTFNIFINITFLIQIIMSIKYGRTGGIVGHPLTSGWYYGIFISLNCIYYKYFNSKKDFFIIKDILIALIGTVLASGRISLIIVLILSLLYAISCCRNKVIPYVILPIILIVFLSTSIVDKYIWEKFRATASWGDITNGRLLGIREMKFFNVYPKFFTGKGVGYSNYISQYLFEVVNFENPIIMFSFDYGIITAIMLLIVSFIYPVQNFIRSKNILLAINFTAIFIIPFTYNGLAEIVGIFIVLIFIIYIFLIINNGIKKINKL</sequence>
<feature type="transmembrane region" description="Helical" evidence="1">
    <location>
        <begin position="187"/>
        <end position="216"/>
    </location>
</feature>
<dbReference type="Proteomes" id="UP001141183">
    <property type="component" value="Unassembled WGS sequence"/>
</dbReference>
<feature type="transmembrane region" description="Helical" evidence="1">
    <location>
        <begin position="337"/>
        <end position="353"/>
    </location>
</feature>
<feature type="transmembrane region" description="Helical" evidence="1">
    <location>
        <begin position="222"/>
        <end position="241"/>
    </location>
</feature>
<accession>A0A9X4B1Z4</accession>
<proteinExistence type="predicted"/>
<feature type="transmembrane region" description="Helical" evidence="1">
    <location>
        <begin position="122"/>
        <end position="142"/>
    </location>
</feature>
<organism evidence="2 3">
    <name type="scientific">Clostridium tertium</name>
    <dbReference type="NCBI Taxonomy" id="1559"/>
    <lineage>
        <taxon>Bacteria</taxon>
        <taxon>Bacillati</taxon>
        <taxon>Bacillota</taxon>
        <taxon>Clostridia</taxon>
        <taxon>Eubacteriales</taxon>
        <taxon>Clostridiaceae</taxon>
        <taxon>Clostridium</taxon>
    </lineage>
</organism>
<dbReference type="RefSeq" id="WP_272470260.1">
    <property type="nucleotide sequence ID" value="NZ_JAMRYU010000007.1"/>
</dbReference>
<feature type="transmembrane region" description="Helical" evidence="1">
    <location>
        <begin position="93"/>
        <end position="110"/>
    </location>
</feature>
<evidence type="ECO:0008006" key="4">
    <source>
        <dbReference type="Google" id="ProtNLM"/>
    </source>
</evidence>
<evidence type="ECO:0000313" key="2">
    <source>
        <dbReference type="EMBL" id="MDC4240096.1"/>
    </source>
</evidence>
<keyword evidence="1" id="KW-1133">Transmembrane helix</keyword>
<keyword evidence="1" id="KW-0812">Transmembrane</keyword>
<reference evidence="2" key="1">
    <citation type="submission" date="2022-05" db="EMBL/GenBank/DDBJ databases">
        <title>Draft genome sequence of Clostridium tertium strain CP3 isolated from Peru.</title>
        <authorList>
            <person name="Hurtado R."/>
            <person name="Lima L."/>
            <person name="Sousa T."/>
            <person name="Jaiswal A.K."/>
            <person name="Tiwari S."/>
            <person name="Maturrano L."/>
            <person name="Brenig B."/>
            <person name="Azevedo V."/>
        </authorList>
    </citation>
    <scope>NUCLEOTIDE SEQUENCE</scope>
    <source>
        <strain evidence="2">CP3</strain>
    </source>
</reference>
<feature type="transmembrane region" description="Helical" evidence="1">
    <location>
        <begin position="69"/>
        <end position="87"/>
    </location>
</feature>
<evidence type="ECO:0000313" key="3">
    <source>
        <dbReference type="Proteomes" id="UP001141183"/>
    </source>
</evidence>
<evidence type="ECO:0000256" key="1">
    <source>
        <dbReference type="SAM" id="Phobius"/>
    </source>
</evidence>
<dbReference type="EMBL" id="JAMRYU010000007">
    <property type="protein sequence ID" value="MDC4240096.1"/>
    <property type="molecule type" value="Genomic_DNA"/>
</dbReference>
<feature type="transmembrane region" description="Helical" evidence="1">
    <location>
        <begin position="359"/>
        <end position="380"/>
    </location>
</feature>
<feature type="transmembrane region" description="Helical" evidence="1">
    <location>
        <begin position="158"/>
        <end position="175"/>
    </location>
</feature>
<name>A0A9X4B1Z4_9CLOT</name>
<keyword evidence="3" id="KW-1185">Reference proteome</keyword>
<comment type="caution">
    <text evidence="2">The sequence shown here is derived from an EMBL/GenBank/DDBJ whole genome shotgun (WGS) entry which is preliminary data.</text>
</comment>
<feature type="transmembrane region" description="Helical" evidence="1">
    <location>
        <begin position="41"/>
        <end position="57"/>
    </location>
</feature>
<gene>
    <name evidence="2" type="ORF">NE398_07955</name>
</gene>
<feature type="transmembrane region" description="Helical" evidence="1">
    <location>
        <begin position="12"/>
        <end position="29"/>
    </location>
</feature>
<keyword evidence="1" id="KW-0472">Membrane</keyword>
<protein>
    <recommendedName>
        <fullName evidence="4">O-Antigen ligase</fullName>
    </recommendedName>
</protein>
<dbReference type="AlphaFoldDB" id="A0A9X4B1Z4"/>